<reference evidence="1 2" key="2">
    <citation type="journal article" date="2021" name="Curr. Genet.">
        <title>Genetic response to nitrogen starvation in the aggressive Eucalyptus foliar pathogen Teratosphaeria destructans.</title>
        <authorList>
            <person name="Havenga M."/>
            <person name="Wingfield B.D."/>
            <person name="Wingfield M.J."/>
            <person name="Dreyer L.L."/>
            <person name="Roets F."/>
            <person name="Aylward J."/>
        </authorList>
    </citation>
    <scope>NUCLEOTIDE SEQUENCE [LARGE SCALE GENOMIC DNA]</scope>
    <source>
        <strain evidence="1">CMW44962</strain>
    </source>
</reference>
<dbReference type="Proteomes" id="UP001138500">
    <property type="component" value="Unassembled WGS sequence"/>
</dbReference>
<accession>A0A9W7SU73</accession>
<reference evidence="1 2" key="1">
    <citation type="journal article" date="2018" name="IMA Fungus">
        <title>IMA Genome-F 10: Nine draft genome sequences of Claviceps purpurea s.lat., including C. arundinis, C. humidiphila, and C. cf. spartinae, pseudomolecules for the pitch canker pathogen Fusarium circinatum, draft genome of Davidsoniella eucalypti, Grosmannia galeiformis, Quambalaria eucalypti, and Teratosphaeria destructans.</title>
        <authorList>
            <person name="Wingfield B.D."/>
            <person name="Liu M."/>
            <person name="Nguyen H.D."/>
            <person name="Lane F.A."/>
            <person name="Morgan S.W."/>
            <person name="De Vos L."/>
            <person name="Wilken P.M."/>
            <person name="Duong T.A."/>
            <person name="Aylward J."/>
            <person name="Coetzee M.P."/>
            <person name="Dadej K."/>
            <person name="De Beer Z.W."/>
            <person name="Findlay W."/>
            <person name="Havenga M."/>
            <person name="Kolarik M."/>
            <person name="Menzies J.G."/>
            <person name="Naidoo K."/>
            <person name="Pochopski O."/>
            <person name="Shoukouhi P."/>
            <person name="Santana Q.C."/>
            <person name="Seifert K.A."/>
            <person name="Soal N."/>
            <person name="Steenkamp E.T."/>
            <person name="Tatham C.T."/>
            <person name="van der Nest M.A."/>
            <person name="Wingfield M.J."/>
        </authorList>
    </citation>
    <scope>NUCLEOTIDE SEQUENCE [LARGE SCALE GENOMIC DNA]</scope>
    <source>
        <strain evidence="1">CMW44962</strain>
    </source>
</reference>
<evidence type="ECO:0000313" key="1">
    <source>
        <dbReference type="EMBL" id="KAH9830381.1"/>
    </source>
</evidence>
<evidence type="ECO:0000313" key="2">
    <source>
        <dbReference type="Proteomes" id="UP001138500"/>
    </source>
</evidence>
<sequence>MPNGQTYYYVRWEDESCDWIPVVDMPSGPLLDRFLSDPTKWAVDEEEADETAEALEELDRQNGNPYREALRLGYSAVVKQLWKEIKTHSVCRDMPPEYFPQYALEILAAVPYRLLEVIYGLIDGAWKYLEVDAKSDSEGVYKWAVSVDLIAGNLDSDEKRAIRDAKRRYLPSDSVVDNLKDLLRRLEDEVNELPHGDDRPPFLLRDVGYTDNAERRIEDQHLKHRSTNQLMCLFEALAIADDDLEEGDYRLRPQIVFLSFKDDHARYAEPIFSILARSYTTTSRGFNAVEGGLATTSSERWETRLWRQWQKEVVDEGLFKSNCLEEISRLERRSLNCSSLSSTLGPRRFVLSSLRPRA</sequence>
<dbReference type="EMBL" id="RIBY02001279">
    <property type="protein sequence ID" value="KAH9830381.1"/>
    <property type="molecule type" value="Genomic_DNA"/>
</dbReference>
<comment type="caution">
    <text evidence="1">The sequence shown here is derived from an EMBL/GenBank/DDBJ whole genome shotgun (WGS) entry which is preliminary data.</text>
</comment>
<proteinExistence type="predicted"/>
<gene>
    <name evidence="1" type="ORF">Tdes44962_MAKER09037</name>
</gene>
<dbReference type="OrthoDB" id="3440338at2759"/>
<keyword evidence="2" id="KW-1185">Reference proteome</keyword>
<protein>
    <submittedName>
        <fullName evidence="1">Uncharacterized protein</fullName>
    </submittedName>
</protein>
<dbReference type="AlphaFoldDB" id="A0A9W7SU73"/>
<name>A0A9W7SU73_9PEZI</name>
<organism evidence="1 2">
    <name type="scientific">Teratosphaeria destructans</name>
    <dbReference type="NCBI Taxonomy" id="418781"/>
    <lineage>
        <taxon>Eukaryota</taxon>
        <taxon>Fungi</taxon>
        <taxon>Dikarya</taxon>
        <taxon>Ascomycota</taxon>
        <taxon>Pezizomycotina</taxon>
        <taxon>Dothideomycetes</taxon>
        <taxon>Dothideomycetidae</taxon>
        <taxon>Mycosphaerellales</taxon>
        <taxon>Teratosphaeriaceae</taxon>
        <taxon>Teratosphaeria</taxon>
    </lineage>
</organism>